<evidence type="ECO:0000313" key="2">
    <source>
        <dbReference type="EMBL" id="PWD84607.1"/>
    </source>
</evidence>
<dbReference type="InterPro" id="IPR014833">
    <property type="entry name" value="TnsA_N"/>
</dbReference>
<accession>A0A2U2AN77</accession>
<evidence type="ECO:0000259" key="1">
    <source>
        <dbReference type="Pfam" id="PF08722"/>
    </source>
</evidence>
<dbReference type="Proteomes" id="UP000244948">
    <property type="component" value="Unassembled WGS sequence"/>
</dbReference>
<dbReference type="EMBL" id="QEWR01000002">
    <property type="protein sequence ID" value="PWD84607.1"/>
    <property type="molecule type" value="Genomic_DNA"/>
</dbReference>
<keyword evidence="3" id="KW-1185">Reference proteome</keyword>
<sequence length="130" mass="15633">MILLMFDDNVSIYTPQLITISYQENETNTWRKYTPEGLIEWHNHDCLQRKPILLEVKYREAFKDGNWKGLLKKFRAAKSYAQIQGWDFKIYTEDDIRTPLLENINFLNRYTDIADPHCFQLVIMDQLEKI</sequence>
<proteinExistence type="predicted"/>
<dbReference type="Pfam" id="PF08722">
    <property type="entry name" value="Tn7_TnsA-like_N"/>
    <property type="match status" value="1"/>
</dbReference>
<reference evidence="2 3" key="1">
    <citation type="journal article" date="2018" name="Genome Announc.">
        <title>Ignatzschineria cameli sp. nov., isolated from necrotic foot tissue of dromedaries (Camelus dromedarius) and associated maggots (Wohlfahrtia species) in Dubai.</title>
        <authorList>
            <person name="Tsang C.C."/>
            <person name="Tang J.Y."/>
            <person name="Fong J.Y."/>
            <person name="Kinne J."/>
            <person name="Lee H.H."/>
            <person name="Joseph M."/>
            <person name="Jose S."/>
            <person name="Schuster R.K."/>
            <person name="Tang Y."/>
            <person name="Sivakumar S."/>
            <person name="Chen J.H."/>
            <person name="Teng J.L."/>
            <person name="Lau S.K."/>
            <person name="Wernery U."/>
            <person name="Woo P.C."/>
        </authorList>
    </citation>
    <scope>NUCLEOTIDE SEQUENCE [LARGE SCALE GENOMIC DNA]</scope>
    <source>
        <strain evidence="2 3">KCTC 22643</strain>
    </source>
</reference>
<feature type="domain" description="TnsA endonuclease N-terminal" evidence="1">
    <location>
        <begin position="7"/>
        <end position="93"/>
    </location>
</feature>
<dbReference type="AlphaFoldDB" id="A0A2U2AN77"/>
<comment type="caution">
    <text evidence="2">The sequence shown here is derived from an EMBL/GenBank/DDBJ whole genome shotgun (WGS) entry which is preliminary data.</text>
</comment>
<dbReference type="RefSeq" id="WP_109235771.1">
    <property type="nucleotide sequence ID" value="NZ_BMXZ01000001.1"/>
</dbReference>
<protein>
    <recommendedName>
        <fullName evidence="1">TnsA endonuclease N-terminal domain-containing protein</fullName>
    </recommendedName>
</protein>
<gene>
    <name evidence="2" type="ORF">DC082_03485</name>
</gene>
<name>A0A2U2AN77_9GAMM</name>
<organism evidence="2 3">
    <name type="scientific">Ignatzschineria indica</name>
    <dbReference type="NCBI Taxonomy" id="472583"/>
    <lineage>
        <taxon>Bacteria</taxon>
        <taxon>Pseudomonadati</taxon>
        <taxon>Pseudomonadota</taxon>
        <taxon>Gammaproteobacteria</taxon>
        <taxon>Cardiobacteriales</taxon>
        <taxon>Ignatzschineriaceae</taxon>
        <taxon>Ignatzschineria</taxon>
    </lineage>
</organism>
<evidence type="ECO:0000313" key="3">
    <source>
        <dbReference type="Proteomes" id="UP000244948"/>
    </source>
</evidence>